<proteinExistence type="predicted"/>
<protein>
    <submittedName>
        <fullName evidence="1">Uncharacterized protein</fullName>
    </submittedName>
</protein>
<dbReference type="EMBL" id="MG011690">
    <property type="protein sequence ID" value="AVK75836.1"/>
    <property type="molecule type" value="Genomic_DNA"/>
</dbReference>
<accession>A0A2U7UBM1</accession>
<dbReference type="RefSeq" id="YP_009481839.1">
    <property type="nucleotide sequence ID" value="NC_037666.1"/>
</dbReference>
<evidence type="ECO:0000313" key="1">
    <source>
        <dbReference type="EMBL" id="AVK75836.1"/>
    </source>
</evidence>
<dbReference type="KEGG" id="vg:36842549"/>
<name>A0A2U7UBM1_9VIRU</name>
<organism evidence="1">
    <name type="scientific">Pandoravirus neocaledonia</name>
    <dbReference type="NCBI Taxonomy" id="2107708"/>
    <lineage>
        <taxon>Viruses</taxon>
        <taxon>Pandoravirus</taxon>
    </lineage>
</organism>
<dbReference type="GeneID" id="36842549"/>
<reference evidence="1" key="1">
    <citation type="journal article" date="2018" name="Nat. Commun.">
        <title>Diversity and evolution of the emerging Pandoraviridae family.</title>
        <authorList>
            <person name="Legendre M."/>
            <person name="Fabre E."/>
            <person name="Poirot O."/>
            <person name="Jeudy S."/>
            <person name="Lartigue A."/>
            <person name="Alempic J.M."/>
            <person name="Beucher L."/>
            <person name="Philippe N."/>
            <person name="Bertaux L."/>
            <person name="Christo-Foroux E."/>
            <person name="Labadie K."/>
            <person name="Coute Y."/>
            <person name="Abergel C."/>
            <person name="Claverie J.M."/>
        </authorList>
    </citation>
    <scope>NUCLEOTIDE SEQUENCE [LARGE SCALE GENOMIC DNA]</scope>
    <source>
        <strain evidence="1">Neocaledonia</strain>
    </source>
</reference>
<dbReference type="Proteomes" id="UP000249287">
    <property type="component" value="Segment"/>
</dbReference>
<gene>
    <name evidence="1" type="ORF">pneo_cds_229</name>
</gene>
<sequence length="134" mass="15512">MQKCREKGQQKRHPLHTALVRRKSDGQAEHLQFPSCDVAYLWRQPIVSMGSKNAAWCGQRKGEIRIVLFKCARLLVAGALFGKREKRGHAVPRDKRPAGPLARVYGGCTLCWYFPRKKRKKVTQEQEWRKDALQ</sequence>